<reference evidence="2 3" key="1">
    <citation type="submission" date="2010-05" db="EMBL/GenBank/DDBJ databases">
        <authorList>
            <person name="Qin X."/>
            <person name="Bachman B."/>
            <person name="Battles P."/>
            <person name="Bell A."/>
            <person name="Bess C."/>
            <person name="Bickham C."/>
            <person name="Chaboub L."/>
            <person name="Chen D."/>
            <person name="Coyle M."/>
            <person name="Deiros D.R."/>
            <person name="Dinh H."/>
            <person name="Forbes L."/>
            <person name="Fowler G."/>
            <person name="Francisco L."/>
            <person name="Fu Q."/>
            <person name="Gubbala S."/>
            <person name="Hale W."/>
            <person name="Han Y."/>
            <person name="Hemphill L."/>
            <person name="Highlander S.K."/>
            <person name="Hirani K."/>
            <person name="Hogues M."/>
            <person name="Jackson L."/>
            <person name="Jakkamsetti A."/>
            <person name="Javaid M."/>
            <person name="Jiang H."/>
            <person name="Korchina V."/>
            <person name="Kovar C."/>
            <person name="Lara F."/>
            <person name="Lee S."/>
            <person name="Mata R."/>
            <person name="Mathew T."/>
            <person name="Moen C."/>
            <person name="Morales K."/>
            <person name="Munidasa M."/>
            <person name="Nazareth L."/>
            <person name="Ngo R."/>
            <person name="Nguyen L."/>
            <person name="Okwuonu G."/>
            <person name="Ongeri F."/>
            <person name="Patil S."/>
            <person name="Petrosino J."/>
            <person name="Pham C."/>
            <person name="Pham P."/>
            <person name="Pu L.-L."/>
            <person name="Puazo M."/>
            <person name="Raj R."/>
            <person name="Reid J."/>
            <person name="Rouhana J."/>
            <person name="Saada N."/>
            <person name="Shang Y."/>
            <person name="Simmons D."/>
            <person name="Thornton R."/>
            <person name="Warren J."/>
            <person name="Weissenberger G."/>
            <person name="Zhang J."/>
            <person name="Zhang L."/>
            <person name="Zhou C."/>
            <person name="Zhu D."/>
            <person name="Muzny D."/>
            <person name="Worley K."/>
            <person name="Gibbs R."/>
        </authorList>
    </citation>
    <scope>NUCLEOTIDE SEQUENCE [LARGE SCALE GENOMIC DNA]</scope>
    <source>
        <strain evidence="2 3">NAP08</strain>
    </source>
</reference>
<keyword evidence="1" id="KW-1133">Transmembrane helix</keyword>
<evidence type="ECO:0000313" key="2">
    <source>
        <dbReference type="EMBL" id="EFH05807.1"/>
    </source>
</evidence>
<comment type="caution">
    <text evidence="2">The sequence shown here is derived from an EMBL/GenBank/DDBJ whole genome shotgun (WGS) entry which is preliminary data.</text>
</comment>
<organism evidence="2 3">
    <name type="scientific">Clostridioides difficile NAP08</name>
    <dbReference type="NCBI Taxonomy" id="525259"/>
    <lineage>
        <taxon>Bacteria</taxon>
        <taxon>Bacillati</taxon>
        <taxon>Bacillota</taxon>
        <taxon>Clostridia</taxon>
        <taxon>Peptostreptococcales</taxon>
        <taxon>Peptostreptococcaceae</taxon>
        <taxon>Clostridioides</taxon>
    </lineage>
</organism>
<protein>
    <submittedName>
        <fullName evidence="2">Uncharacterized protein</fullName>
    </submittedName>
</protein>
<evidence type="ECO:0000313" key="3">
    <source>
        <dbReference type="Proteomes" id="UP000003227"/>
    </source>
</evidence>
<name>D5Q8I0_CLODI</name>
<proteinExistence type="predicted"/>
<dbReference type="AlphaFoldDB" id="D5Q8I0"/>
<sequence>MVCKELHNIREFNTIKCFILTKWYVKDGKMGDTFFGLTGFILTKWYVKLLILTTFSAVACFILTKWYVKKTVSTFLVPSNSVLY</sequence>
<feature type="transmembrane region" description="Helical" evidence="1">
    <location>
        <begin position="45"/>
        <end position="68"/>
    </location>
</feature>
<dbReference type="Proteomes" id="UP000003227">
    <property type="component" value="Unassembled WGS sequence"/>
</dbReference>
<accession>D5Q8I0</accession>
<dbReference type="HOGENOM" id="CLU_2701539_0_0_9"/>
<keyword evidence="1" id="KW-0472">Membrane</keyword>
<gene>
    <name evidence="2" type="ORF">HMPREF0220_3214</name>
</gene>
<dbReference type="EMBL" id="ADNX01000086">
    <property type="protein sequence ID" value="EFH05807.1"/>
    <property type="molecule type" value="Genomic_DNA"/>
</dbReference>
<keyword evidence="1" id="KW-0812">Transmembrane</keyword>
<evidence type="ECO:0000256" key="1">
    <source>
        <dbReference type="SAM" id="Phobius"/>
    </source>
</evidence>